<evidence type="ECO:0000313" key="3">
    <source>
        <dbReference type="Proteomes" id="UP001219862"/>
    </source>
</evidence>
<accession>A0ABT5KT31</accession>
<reference evidence="2 3" key="1">
    <citation type="submission" date="2022-10" db="EMBL/GenBank/DDBJ databases">
        <title>paucibacter sp. hw8 Genome sequencing.</title>
        <authorList>
            <person name="Park S."/>
        </authorList>
    </citation>
    <scope>NUCLEOTIDE SEQUENCE [LARGE SCALE GENOMIC DNA]</scope>
    <source>
        <strain evidence="3">hw8</strain>
    </source>
</reference>
<name>A0ABT5KT31_9BURK</name>
<evidence type="ECO:0000313" key="2">
    <source>
        <dbReference type="EMBL" id="MDC8786092.1"/>
    </source>
</evidence>
<dbReference type="PANTHER" id="PTHR33840:SF1">
    <property type="entry name" value="TLE1 PHOSPHOLIPASE DOMAIN-CONTAINING PROTEIN"/>
    <property type="match status" value="1"/>
</dbReference>
<dbReference type="PANTHER" id="PTHR33840">
    <property type="match status" value="1"/>
</dbReference>
<sequence length="619" mass="67123">MSTETSVANARNCNVGAGPLTAAQDCNSVLHIILFFDGTGNNDEADTSTKRWSNIARIYRSARQLADVTGDPNVFPIYVPGVGTTFNGEAANWIDRKLQVFEDKVTGNAVGGGGDRRQDFAMDRVNDRLKQLLLDNAKTLGGDLKAYADQGHDKGFADLAQALAGRRLIKMINVSIFGFSRGASLARAFSNRLVNACKKNGDQLLYEGHPLTLKFMGLFDTVASFGVPAANVQLPWMERDLRVPPQVKRCVHYIAAHELRFSFPVDLIRRHGKLQDNWEETVYPGVHSDVGGGYEPIEQGAGNNYARIPMNDMISDARAEGVRLYASEEIKGFANALYKERFETLPATQAAYQAYMAQVSTKKGRVEDCVKAHMTLYYRAYGTMHRQHRVGPGDRDRQTSLAKRVLGSQGMAWEVAQYRGKTAISSVVLGGHTGVQYAISVNAETWRLQAWDQDANNAVVTFFDQFVHDSKAGFLNNAEPFSYFQPRGMAESSRSVSQVAGDWIHDASSTVEHAAVATAKKADDVVSAAEKKVSDTASTVAKKAESAYDSGKEKVIDTARSIEQKGSQAVAAGKQAVSSAMHSLEQGAKAAADAGGKAVDSGLNAVEQAWAASRAALGF</sequence>
<dbReference type="Proteomes" id="UP001219862">
    <property type="component" value="Unassembled WGS sequence"/>
</dbReference>
<evidence type="ECO:0000259" key="1">
    <source>
        <dbReference type="Pfam" id="PF09994"/>
    </source>
</evidence>
<proteinExistence type="predicted"/>
<feature type="domain" description="T6SS Phospholipase effector Tle1-like catalytic" evidence="1">
    <location>
        <begin position="210"/>
        <end position="315"/>
    </location>
</feature>
<comment type="caution">
    <text evidence="2">The sequence shown here is derived from an EMBL/GenBank/DDBJ whole genome shotgun (WGS) entry which is preliminary data.</text>
</comment>
<dbReference type="EMBL" id="JAQQXS010000011">
    <property type="protein sequence ID" value="MDC8786092.1"/>
    <property type="molecule type" value="Genomic_DNA"/>
</dbReference>
<organism evidence="2 3">
    <name type="scientific">Roseateles koreensis</name>
    <dbReference type="NCBI Taxonomy" id="2987526"/>
    <lineage>
        <taxon>Bacteria</taxon>
        <taxon>Pseudomonadati</taxon>
        <taxon>Pseudomonadota</taxon>
        <taxon>Betaproteobacteria</taxon>
        <taxon>Burkholderiales</taxon>
        <taxon>Sphaerotilaceae</taxon>
        <taxon>Roseateles</taxon>
    </lineage>
</organism>
<gene>
    <name evidence="2" type="ORF">PRZ01_12910</name>
</gene>
<dbReference type="InterPro" id="IPR018712">
    <property type="entry name" value="Tle1-like_cat"/>
</dbReference>
<dbReference type="RefSeq" id="WP_273597207.1">
    <property type="nucleotide sequence ID" value="NZ_JAQQXS010000011.1"/>
</dbReference>
<feature type="domain" description="T6SS Phospholipase effector Tle1-like catalytic" evidence="1">
    <location>
        <begin position="32"/>
        <end position="191"/>
    </location>
</feature>
<protein>
    <submittedName>
        <fullName evidence="2">DUF2235 domain-containing protein</fullName>
    </submittedName>
</protein>
<keyword evidence="3" id="KW-1185">Reference proteome</keyword>
<dbReference type="Pfam" id="PF09994">
    <property type="entry name" value="T6SS_Tle1-like_cat"/>
    <property type="match status" value="2"/>
</dbReference>